<keyword evidence="2" id="KW-1185">Reference proteome</keyword>
<evidence type="ECO:0000313" key="1">
    <source>
        <dbReference type="EMBL" id="MCD7471512.1"/>
    </source>
</evidence>
<reference evidence="1 2" key="1">
    <citation type="journal article" date="2021" name="BMC Genomics">
        <title>Datura genome reveals duplications of psychoactive alkaloid biosynthetic genes and high mutation rate following tissue culture.</title>
        <authorList>
            <person name="Rajewski A."/>
            <person name="Carter-House D."/>
            <person name="Stajich J."/>
            <person name="Litt A."/>
        </authorList>
    </citation>
    <scope>NUCLEOTIDE SEQUENCE [LARGE SCALE GENOMIC DNA]</scope>
    <source>
        <strain evidence="1">AR-01</strain>
    </source>
</reference>
<evidence type="ECO:0000313" key="2">
    <source>
        <dbReference type="Proteomes" id="UP000823775"/>
    </source>
</evidence>
<organism evidence="1 2">
    <name type="scientific">Datura stramonium</name>
    <name type="common">Jimsonweed</name>
    <name type="synonym">Common thornapple</name>
    <dbReference type="NCBI Taxonomy" id="4076"/>
    <lineage>
        <taxon>Eukaryota</taxon>
        <taxon>Viridiplantae</taxon>
        <taxon>Streptophyta</taxon>
        <taxon>Embryophyta</taxon>
        <taxon>Tracheophyta</taxon>
        <taxon>Spermatophyta</taxon>
        <taxon>Magnoliopsida</taxon>
        <taxon>eudicotyledons</taxon>
        <taxon>Gunneridae</taxon>
        <taxon>Pentapetalae</taxon>
        <taxon>asterids</taxon>
        <taxon>lamiids</taxon>
        <taxon>Solanales</taxon>
        <taxon>Solanaceae</taxon>
        <taxon>Solanoideae</taxon>
        <taxon>Datureae</taxon>
        <taxon>Datura</taxon>
    </lineage>
</organism>
<dbReference type="Proteomes" id="UP000823775">
    <property type="component" value="Unassembled WGS sequence"/>
</dbReference>
<gene>
    <name evidence="1" type="ORF">HAX54_011995</name>
</gene>
<comment type="caution">
    <text evidence="1">The sequence shown here is derived from an EMBL/GenBank/DDBJ whole genome shotgun (WGS) entry which is preliminary data.</text>
</comment>
<sequence length="83" mass="9487">MDSSRVESSDELIVSAMFDVIVLPRLTGAYSLDHFSYPANCNIPKSNPNRPDLVRCFREEAAAGWWCGDILAGRFLVVYLWWF</sequence>
<accession>A0ABS8TLV1</accession>
<proteinExistence type="predicted"/>
<protein>
    <submittedName>
        <fullName evidence="1">Uncharacterized protein</fullName>
    </submittedName>
</protein>
<name>A0ABS8TLV1_DATST</name>
<dbReference type="EMBL" id="JACEIK010001692">
    <property type="protein sequence ID" value="MCD7471512.1"/>
    <property type="molecule type" value="Genomic_DNA"/>
</dbReference>